<feature type="compositionally biased region" description="Low complexity" evidence="1">
    <location>
        <begin position="1171"/>
        <end position="1186"/>
    </location>
</feature>
<accession>A0A673AF78</accession>
<keyword evidence="4" id="KW-1185">Reference proteome</keyword>
<feature type="compositionally biased region" description="Polar residues" evidence="1">
    <location>
        <begin position="1207"/>
        <end position="1239"/>
    </location>
</feature>
<protein>
    <recommendedName>
        <fullName evidence="2">DUF4585 domain-containing protein</fullName>
    </recommendedName>
</protein>
<dbReference type="InParanoid" id="A0A673AF78"/>
<reference evidence="3" key="1">
    <citation type="submission" date="2019-06" db="EMBL/GenBank/DDBJ databases">
        <authorList>
            <consortium name="Wellcome Sanger Institute Data Sharing"/>
        </authorList>
    </citation>
    <scope>NUCLEOTIDE SEQUENCE [LARGE SCALE GENOMIC DNA]</scope>
</reference>
<feature type="compositionally biased region" description="Polar residues" evidence="1">
    <location>
        <begin position="1188"/>
        <end position="1200"/>
    </location>
</feature>
<dbReference type="Pfam" id="PF15232">
    <property type="entry name" value="DUF4585"/>
    <property type="match status" value="1"/>
</dbReference>
<evidence type="ECO:0000313" key="4">
    <source>
        <dbReference type="Proteomes" id="UP000472271"/>
    </source>
</evidence>
<feature type="compositionally biased region" description="Polar residues" evidence="1">
    <location>
        <begin position="707"/>
        <end position="726"/>
    </location>
</feature>
<dbReference type="Proteomes" id="UP000472271">
    <property type="component" value="Chromosome 15"/>
</dbReference>
<dbReference type="InterPro" id="IPR027838">
    <property type="entry name" value="DUF4585"/>
</dbReference>
<feature type="region of interest" description="Disordered" evidence="1">
    <location>
        <begin position="1008"/>
        <end position="1118"/>
    </location>
</feature>
<evidence type="ECO:0000256" key="1">
    <source>
        <dbReference type="SAM" id="MobiDB-lite"/>
    </source>
</evidence>
<name>A0A673AF78_9TELE</name>
<dbReference type="Ensembl" id="ENSSORT00005028164.1">
    <property type="protein sequence ID" value="ENSSORP00005027378.1"/>
    <property type="gene ID" value="ENSSORG00005013063.1"/>
</dbReference>
<feature type="domain" description="DUF4585" evidence="2">
    <location>
        <begin position="1119"/>
        <end position="1181"/>
    </location>
</feature>
<feature type="compositionally biased region" description="Basic and acidic residues" evidence="1">
    <location>
        <begin position="817"/>
        <end position="908"/>
    </location>
</feature>
<dbReference type="InterPro" id="IPR052303">
    <property type="entry name" value="CEFIP"/>
</dbReference>
<feature type="region of interest" description="Disordered" evidence="1">
    <location>
        <begin position="1"/>
        <end position="22"/>
    </location>
</feature>
<evidence type="ECO:0000313" key="3">
    <source>
        <dbReference type="Ensembl" id="ENSSORP00005027378.1"/>
    </source>
</evidence>
<feature type="region of interest" description="Disordered" evidence="1">
    <location>
        <begin position="1164"/>
        <end position="1239"/>
    </location>
</feature>
<feature type="region of interest" description="Disordered" evidence="1">
    <location>
        <begin position="794"/>
        <end position="908"/>
    </location>
</feature>
<sequence>MLKCHSDGGYSDTSSGGSFLDETDREVSNLTDRAFRSLCIGDEAVYNDSDLSASPCFQRDRQLAFSQGGQDREDREREELKRAAHESFSRRVQQYGQDWIHGGTYGAEIHQDPQWGVYGERRTQGRVSATFQHSFAETSQQEQSLKDDQLSFLSNGATELSSQQRRSRSRVSSLIRAFNSEGQRDGMGMDGKLRDWNDETSWDKSALMSIERELSEFSTSYQQNINTGYFPSAGLFSSQNSNFYSSEVAAVQMNSASSFMRSSHSKHSMSTQVNCNSNFFIHSEFSPFKVWRNYNRFPFQQGEVSGFMHHSEFPKWYQTPMYKELSLEAQQQGPTAFQERGIGYSGNTLAPVVAPTHPRSTSTSTVMQKASALEKRCESELAGHYPHRKRTQSLGANRLPSQRPSTASPSSEMSRRVRDTLSSVKALQQKIKTMTEQNITSQPNQDGVYYNNDNFYPYGNNTGMMAPNVVSSNTSTTPFNISQLLTPLVHAPQEPDVSEVHQYAVSPQPVEHPPVRAESRGATPDVRMSSYKSRATSLLFNLKDNRKRVKSTYSPTRFKGLEMPEKNKQASVQESRDTMIEIPDFSEMDISNSLVEKSRVDAALHQYENQYHSTGLLVTALNSQPVNPYMGQNPEYYSSDQHRAQMQGEMAHQFGFTEKLPPENKSLQEMEVKNAQGHKERNKSPLKYLMNKGSDEQVVEVNQLTQSIHQVNNPPLQTTTSSSVNKPRQRSLSRDRTINQKPKEFSPQGDGLPYMDKNTYPQQAAGPMYNSEASTTSVRKDVFSANEMLQQEKLATQRDETKASHHSRAKQSQEAAEAQRIKHVLEESRASLAEEERRAAQREEERRVKEREEQRKAKQVEEEKAAQREKELKANQREEERKIKELEEKRRAKIEEERKAKLKEEERMKALEERRRIKQKEEERAALEEQQKRAALIEEQKRRTALMEEQQRKAALMEEQKKKTVLEEQQRRAALEEQKRKAALIEEQKRKASFATSAADLADVRGLFDSDRPESACSYSSDVSRSLGRPPVVPPKSEKALRRAQRLTTRRMKKELSKAVAESPAGGDKPIHEVSTTPSSSTEVRSSSQKPVTTPHFSAPVSLAHAPTSGSESSYPQSYPVTQRKVLQDIGSGQYFVVDVPVPVKTKTFFDPETGKYVQLNVRESGRSTSQPQPQQTYPQPQLKPQMQVKSQQQPVTQASPAGKSYTPHSYPQGYQSATVPSVPTHQSTPGVPASVTFSQDQQPIRENSNYRYHSYSPEKTPYMDTVNDADKTYNTVYNTHGSHEVFPQSDTNSQLAGSSVCENDNSAHSRYQSRDIISMSELEDFMEVSDW</sequence>
<feature type="region of interest" description="Disordered" evidence="1">
    <location>
        <begin position="383"/>
        <end position="423"/>
    </location>
</feature>
<feature type="compositionally biased region" description="Low complexity" evidence="1">
    <location>
        <begin position="1073"/>
        <end position="1088"/>
    </location>
</feature>
<feature type="compositionally biased region" description="Polar residues" evidence="1">
    <location>
        <begin position="392"/>
        <end position="412"/>
    </location>
</feature>
<feature type="compositionally biased region" description="Low complexity" evidence="1">
    <location>
        <begin position="7"/>
        <end position="18"/>
    </location>
</feature>
<feature type="compositionally biased region" description="Basic and acidic residues" evidence="1">
    <location>
        <begin position="732"/>
        <end position="744"/>
    </location>
</feature>
<proteinExistence type="predicted"/>
<dbReference type="GO" id="GO:0030018">
    <property type="term" value="C:Z disc"/>
    <property type="evidence" value="ECO:0007669"/>
    <property type="project" value="TreeGrafter"/>
</dbReference>
<feature type="region of interest" description="Disordered" evidence="1">
    <location>
        <begin position="707"/>
        <end position="776"/>
    </location>
</feature>
<feature type="region of interest" description="Disordered" evidence="1">
    <location>
        <begin position="506"/>
        <end position="530"/>
    </location>
</feature>
<feature type="compositionally biased region" description="Polar residues" evidence="1">
    <location>
        <begin position="1108"/>
        <end position="1118"/>
    </location>
</feature>
<dbReference type="GO" id="GO:0070886">
    <property type="term" value="P:positive regulation of calcineurin-NFAT signaling cascade"/>
    <property type="evidence" value="ECO:0007669"/>
    <property type="project" value="TreeGrafter"/>
</dbReference>
<organism evidence="3 4">
    <name type="scientific">Sphaeramia orbicularis</name>
    <name type="common">orbiculate cardinalfish</name>
    <dbReference type="NCBI Taxonomy" id="375764"/>
    <lineage>
        <taxon>Eukaryota</taxon>
        <taxon>Metazoa</taxon>
        <taxon>Chordata</taxon>
        <taxon>Craniata</taxon>
        <taxon>Vertebrata</taxon>
        <taxon>Euteleostomi</taxon>
        <taxon>Actinopterygii</taxon>
        <taxon>Neopterygii</taxon>
        <taxon>Teleostei</taxon>
        <taxon>Neoteleostei</taxon>
        <taxon>Acanthomorphata</taxon>
        <taxon>Gobiaria</taxon>
        <taxon>Kurtiformes</taxon>
        <taxon>Apogonoidei</taxon>
        <taxon>Apogonidae</taxon>
        <taxon>Apogoninae</taxon>
        <taxon>Sphaeramia</taxon>
    </lineage>
</organism>
<reference evidence="3" key="2">
    <citation type="submission" date="2025-08" db="UniProtKB">
        <authorList>
            <consortium name="Ensembl"/>
        </authorList>
    </citation>
    <scope>IDENTIFICATION</scope>
</reference>
<dbReference type="PANTHER" id="PTHR33775:SF2">
    <property type="entry name" value="CARDIAC-ENRICHED FHL2-INTERACTING PROTEIN"/>
    <property type="match status" value="1"/>
</dbReference>
<feature type="compositionally biased region" description="Basic residues" evidence="1">
    <location>
        <begin position="1042"/>
        <end position="1053"/>
    </location>
</feature>
<evidence type="ECO:0000259" key="2">
    <source>
        <dbReference type="Pfam" id="PF15232"/>
    </source>
</evidence>
<dbReference type="PANTHER" id="PTHR33775">
    <property type="entry name" value="CARDIAC-ENRICHED FHL2-INTERACTING PROTEIN-RELATED"/>
    <property type="match status" value="1"/>
</dbReference>
<reference evidence="3" key="3">
    <citation type="submission" date="2025-09" db="UniProtKB">
        <authorList>
            <consortium name="Ensembl"/>
        </authorList>
    </citation>
    <scope>IDENTIFICATION</scope>
</reference>